<feature type="transmembrane region" description="Helical" evidence="7">
    <location>
        <begin position="382"/>
        <end position="401"/>
    </location>
</feature>
<comment type="subcellular location">
    <subcellularLocation>
        <location evidence="1">Membrane</location>
        <topology evidence="1">Multi-pass membrane protein</topology>
    </subcellularLocation>
</comment>
<evidence type="ECO:0000256" key="6">
    <source>
        <dbReference type="SAM" id="MobiDB-lite"/>
    </source>
</evidence>
<feature type="transmembrane region" description="Helical" evidence="7">
    <location>
        <begin position="413"/>
        <end position="431"/>
    </location>
</feature>
<feature type="compositionally biased region" description="Acidic residues" evidence="6">
    <location>
        <begin position="480"/>
        <end position="489"/>
    </location>
</feature>
<dbReference type="PANTHER" id="PTHR43791:SF41">
    <property type="entry name" value="MAJOR FACILITATOR SUPERFAMILY (MFS) PROFILE DOMAIN-CONTAINING PROTEIN"/>
    <property type="match status" value="1"/>
</dbReference>
<evidence type="ECO:0000256" key="7">
    <source>
        <dbReference type="SAM" id="Phobius"/>
    </source>
</evidence>
<dbReference type="Gene3D" id="1.20.1250.20">
    <property type="entry name" value="MFS general substrate transporter like domains"/>
    <property type="match status" value="2"/>
</dbReference>
<dbReference type="EMBL" id="PDNA01000120">
    <property type="protein sequence ID" value="PGH12278.1"/>
    <property type="molecule type" value="Genomic_DNA"/>
</dbReference>
<dbReference type="SUPFAM" id="SSF103473">
    <property type="entry name" value="MFS general substrate transporter"/>
    <property type="match status" value="1"/>
</dbReference>
<feature type="transmembrane region" description="Helical" evidence="7">
    <location>
        <begin position="154"/>
        <end position="175"/>
    </location>
</feature>
<comment type="caution">
    <text evidence="9">The sequence shown here is derived from an EMBL/GenBank/DDBJ whole genome shotgun (WGS) entry which is preliminary data.</text>
</comment>
<reference evidence="9 10" key="1">
    <citation type="submission" date="2017-10" db="EMBL/GenBank/DDBJ databases">
        <title>Comparative genomics in systemic dimorphic fungi from Ajellomycetaceae.</title>
        <authorList>
            <person name="Munoz J.F."/>
            <person name="Mcewen J.G."/>
            <person name="Clay O.K."/>
            <person name="Cuomo C.A."/>
        </authorList>
    </citation>
    <scope>NUCLEOTIDE SEQUENCE [LARGE SCALE GENOMIC DNA]</scope>
    <source>
        <strain evidence="9 10">UAMH7299</strain>
    </source>
</reference>
<name>A0A2B7XUL5_POLH7</name>
<dbReference type="GO" id="GO:0022857">
    <property type="term" value="F:transmembrane transporter activity"/>
    <property type="evidence" value="ECO:0007669"/>
    <property type="project" value="InterPro"/>
</dbReference>
<dbReference type="AlphaFoldDB" id="A0A2B7XUL5"/>
<dbReference type="InterPro" id="IPR036259">
    <property type="entry name" value="MFS_trans_sf"/>
</dbReference>
<evidence type="ECO:0000256" key="2">
    <source>
        <dbReference type="ARBA" id="ARBA00022448"/>
    </source>
</evidence>
<dbReference type="InterPro" id="IPR011701">
    <property type="entry name" value="MFS"/>
</dbReference>
<feature type="transmembrane region" description="Helical" evidence="7">
    <location>
        <begin position="94"/>
        <end position="111"/>
    </location>
</feature>
<feature type="transmembrane region" description="Helical" evidence="7">
    <location>
        <begin position="443"/>
        <end position="463"/>
    </location>
</feature>
<dbReference type="STRING" id="1447883.A0A2B7XUL5"/>
<evidence type="ECO:0000256" key="4">
    <source>
        <dbReference type="ARBA" id="ARBA00022989"/>
    </source>
</evidence>
<dbReference type="OrthoDB" id="6730379at2759"/>
<feature type="transmembrane region" description="Helical" evidence="7">
    <location>
        <begin position="56"/>
        <end position="82"/>
    </location>
</feature>
<evidence type="ECO:0000256" key="1">
    <source>
        <dbReference type="ARBA" id="ARBA00004141"/>
    </source>
</evidence>
<feature type="transmembrane region" description="Helical" evidence="7">
    <location>
        <begin position="286"/>
        <end position="310"/>
    </location>
</feature>
<feature type="transmembrane region" description="Helical" evidence="7">
    <location>
        <begin position="187"/>
        <end position="208"/>
    </location>
</feature>
<dbReference type="InterPro" id="IPR020846">
    <property type="entry name" value="MFS_dom"/>
</dbReference>
<dbReference type="Pfam" id="PF07690">
    <property type="entry name" value="MFS_1"/>
    <property type="match status" value="1"/>
</dbReference>
<organism evidence="9 10">
    <name type="scientific">Polytolypa hystricis (strain UAMH7299)</name>
    <dbReference type="NCBI Taxonomy" id="1447883"/>
    <lineage>
        <taxon>Eukaryota</taxon>
        <taxon>Fungi</taxon>
        <taxon>Dikarya</taxon>
        <taxon>Ascomycota</taxon>
        <taxon>Pezizomycotina</taxon>
        <taxon>Eurotiomycetes</taxon>
        <taxon>Eurotiomycetidae</taxon>
        <taxon>Onygenales</taxon>
        <taxon>Onygenales incertae sedis</taxon>
        <taxon>Polytolypa</taxon>
    </lineage>
</organism>
<evidence type="ECO:0000259" key="8">
    <source>
        <dbReference type="PROSITE" id="PS50850"/>
    </source>
</evidence>
<feature type="region of interest" description="Disordered" evidence="6">
    <location>
        <begin position="1"/>
        <end position="22"/>
    </location>
</feature>
<keyword evidence="5 7" id="KW-0472">Membrane</keyword>
<dbReference type="PROSITE" id="PS50850">
    <property type="entry name" value="MFS"/>
    <property type="match status" value="1"/>
</dbReference>
<accession>A0A2B7XUL5</accession>
<feature type="domain" description="Major facilitator superfamily (MFS) profile" evidence="8">
    <location>
        <begin position="58"/>
        <end position="470"/>
    </location>
</feature>
<sequence>MLGAKGEETLPPQCPERSGGEREVHVDEAAIYLASTNRYLPLTPEAEQKLVRKLDWILIPMLFLTATLGAVDKVALGTAALYGLREDLHLEGQQYAWAGSILPIGAIVGMWPSSYLMHYFPTAKYLCSCSIGWSSMALLMAACKQGRSLLALRFLMGALEAIIVPGISLLVAGFYRKEEQPPRNALVFAAISSVINGFLSWAVGHIPASAPLKIWQYLFLIVGSISLAWSIFVFIALPDSPMNAFFLSEEEKYHAITRLASNKTGIVNKRWKWQQAREAVIDPKTWLLFLFNISINIPNGGLITFGSIVINNLGFSPIESSLLNMPTGVMSTISAFAASAIAAKWIGRRCFVTILACCVPAIGSIIVYTLDRTNIAGQMVGLYFLYTYFGPYVVGISLAQANTAGHTKKNVQYSILYIGYAVGNLIGPQTFRESQAPEYTGGFIAMLVCYFTCILLMACYWLLAVYMNRRIRDEPDEYTENDVVDEDGSDNTRDLTGQFSDRTDFQQKGFRYTA</sequence>
<evidence type="ECO:0000256" key="3">
    <source>
        <dbReference type="ARBA" id="ARBA00022692"/>
    </source>
</evidence>
<evidence type="ECO:0000256" key="5">
    <source>
        <dbReference type="ARBA" id="ARBA00023136"/>
    </source>
</evidence>
<dbReference type="GO" id="GO:0016020">
    <property type="term" value="C:membrane"/>
    <property type="evidence" value="ECO:0007669"/>
    <property type="project" value="UniProtKB-SubCell"/>
</dbReference>
<protein>
    <recommendedName>
        <fullName evidence="8">Major facilitator superfamily (MFS) profile domain-containing protein</fullName>
    </recommendedName>
</protein>
<feature type="transmembrane region" description="Helical" evidence="7">
    <location>
        <begin position="322"/>
        <end position="343"/>
    </location>
</feature>
<evidence type="ECO:0000313" key="10">
    <source>
        <dbReference type="Proteomes" id="UP000224634"/>
    </source>
</evidence>
<dbReference type="Proteomes" id="UP000224634">
    <property type="component" value="Unassembled WGS sequence"/>
</dbReference>
<dbReference type="PANTHER" id="PTHR43791">
    <property type="entry name" value="PERMEASE-RELATED"/>
    <property type="match status" value="1"/>
</dbReference>
<feature type="region of interest" description="Disordered" evidence="6">
    <location>
        <begin position="480"/>
        <end position="500"/>
    </location>
</feature>
<proteinExistence type="predicted"/>
<keyword evidence="4 7" id="KW-1133">Transmembrane helix</keyword>
<evidence type="ECO:0000313" key="9">
    <source>
        <dbReference type="EMBL" id="PGH12278.1"/>
    </source>
</evidence>
<keyword evidence="2" id="KW-0813">Transport</keyword>
<feature type="transmembrane region" description="Helical" evidence="7">
    <location>
        <begin position="214"/>
        <end position="237"/>
    </location>
</feature>
<feature type="transmembrane region" description="Helical" evidence="7">
    <location>
        <begin position="350"/>
        <end position="370"/>
    </location>
</feature>
<gene>
    <name evidence="9" type="ORF">AJ80_06792</name>
</gene>
<keyword evidence="3 7" id="KW-0812">Transmembrane</keyword>
<keyword evidence="10" id="KW-1185">Reference proteome</keyword>